<reference evidence="1 2" key="1">
    <citation type="submission" date="2019-10" db="EMBL/GenBank/DDBJ databases">
        <title>Isolation, Identification of Microvirga thermotolerans HR1, a novel thermophilic bacterium and Comparative Genomics of the genus Microvirga.</title>
        <authorList>
            <person name="Li J."/>
            <person name="Zhang W."/>
            <person name="Lin M."/>
            <person name="Wang J."/>
        </authorList>
    </citation>
    <scope>NUCLEOTIDE SEQUENCE [LARGE SCALE GENOMIC DNA]</scope>
    <source>
        <strain evidence="1 2">HR1</strain>
    </source>
</reference>
<dbReference type="EMBL" id="CP045423">
    <property type="protein sequence ID" value="QFU16229.1"/>
    <property type="molecule type" value="Genomic_DNA"/>
</dbReference>
<evidence type="ECO:0000313" key="2">
    <source>
        <dbReference type="Proteomes" id="UP000325614"/>
    </source>
</evidence>
<name>A0A5P9JVK7_9HYPH</name>
<protein>
    <submittedName>
        <fullName evidence="1">Uncharacterized protein</fullName>
    </submittedName>
</protein>
<dbReference type="RefSeq" id="WP_152585873.1">
    <property type="nucleotide sequence ID" value="NZ_CP045423.1"/>
</dbReference>
<evidence type="ECO:0000313" key="1">
    <source>
        <dbReference type="EMBL" id="QFU16229.1"/>
    </source>
</evidence>
<gene>
    <name evidence="1" type="ORF">GDR74_08330</name>
</gene>
<dbReference type="KEGG" id="mico:GDR74_08330"/>
<sequence>MPSDLHLPHAFPLGETEFAAGSLYRLLKTALADPDLASEITAAIERVVDAKIAASRERDRLQRPVLDEA</sequence>
<dbReference type="AlphaFoldDB" id="A0A5P9JVK7"/>
<organism evidence="1 2">
    <name type="scientific">Microvirga thermotolerans</name>
    <dbReference type="NCBI Taxonomy" id="2651334"/>
    <lineage>
        <taxon>Bacteria</taxon>
        <taxon>Pseudomonadati</taxon>
        <taxon>Pseudomonadota</taxon>
        <taxon>Alphaproteobacteria</taxon>
        <taxon>Hyphomicrobiales</taxon>
        <taxon>Methylobacteriaceae</taxon>
        <taxon>Microvirga</taxon>
    </lineage>
</organism>
<dbReference type="Proteomes" id="UP000325614">
    <property type="component" value="Chromosome"/>
</dbReference>
<proteinExistence type="predicted"/>
<accession>A0A5P9JVK7</accession>
<keyword evidence="2" id="KW-1185">Reference proteome</keyword>